<dbReference type="Pfam" id="PF13307">
    <property type="entry name" value="Helicase_C_2"/>
    <property type="match status" value="1"/>
</dbReference>
<dbReference type="Proteomes" id="UP000036987">
    <property type="component" value="Unassembled WGS sequence"/>
</dbReference>
<evidence type="ECO:0000256" key="16">
    <source>
        <dbReference type="ARBA" id="ARBA00082714"/>
    </source>
</evidence>
<dbReference type="PANTHER" id="PTHR11472:SF47">
    <property type="entry name" value="FANCONI ANEMIA GROUP J PROTEIN"/>
    <property type="match status" value="1"/>
</dbReference>
<dbReference type="EMBL" id="LFYR01001237">
    <property type="protein sequence ID" value="KMZ63391.1"/>
    <property type="molecule type" value="Genomic_DNA"/>
</dbReference>
<evidence type="ECO:0000256" key="9">
    <source>
        <dbReference type="ARBA" id="ARBA00022806"/>
    </source>
</evidence>
<comment type="similarity">
    <text evidence="3">Belongs to the DEAD box helicase family. DEAH subfamily.</text>
</comment>
<organism evidence="19 20">
    <name type="scientific">Zostera marina</name>
    <name type="common">Eelgrass</name>
    <dbReference type="NCBI Taxonomy" id="29655"/>
    <lineage>
        <taxon>Eukaryota</taxon>
        <taxon>Viridiplantae</taxon>
        <taxon>Streptophyta</taxon>
        <taxon>Embryophyta</taxon>
        <taxon>Tracheophyta</taxon>
        <taxon>Spermatophyta</taxon>
        <taxon>Magnoliopsida</taxon>
        <taxon>Liliopsida</taxon>
        <taxon>Zosteraceae</taxon>
        <taxon>Zostera</taxon>
    </lineage>
</organism>
<evidence type="ECO:0000256" key="13">
    <source>
        <dbReference type="ARBA" id="ARBA00023204"/>
    </source>
</evidence>
<gene>
    <name evidence="19" type="ORF">ZOSMA_40G00190</name>
</gene>
<evidence type="ECO:0000256" key="12">
    <source>
        <dbReference type="ARBA" id="ARBA00023014"/>
    </source>
</evidence>
<dbReference type="GO" id="GO:0003678">
    <property type="term" value="F:DNA helicase activity"/>
    <property type="evidence" value="ECO:0000318"/>
    <property type="project" value="GO_Central"/>
</dbReference>
<dbReference type="Pfam" id="PF06733">
    <property type="entry name" value="DEAD_2"/>
    <property type="match status" value="1"/>
</dbReference>
<keyword evidence="10" id="KW-0067">ATP-binding</keyword>
<dbReference type="InterPro" id="IPR010614">
    <property type="entry name" value="RAD3-like_helicase_DEAD"/>
</dbReference>
<dbReference type="GO" id="GO:0003677">
    <property type="term" value="F:DNA binding"/>
    <property type="evidence" value="ECO:0007669"/>
    <property type="project" value="InterPro"/>
</dbReference>
<dbReference type="InterPro" id="IPR045028">
    <property type="entry name" value="DinG/Rad3-like"/>
</dbReference>
<evidence type="ECO:0000256" key="3">
    <source>
        <dbReference type="ARBA" id="ARBA00008792"/>
    </source>
</evidence>
<keyword evidence="9 19" id="KW-0347">Helicase</keyword>
<evidence type="ECO:0000256" key="14">
    <source>
        <dbReference type="ARBA" id="ARBA00023235"/>
    </source>
</evidence>
<evidence type="ECO:0000256" key="5">
    <source>
        <dbReference type="ARBA" id="ARBA00022723"/>
    </source>
</evidence>
<dbReference type="Gene3D" id="3.40.50.300">
    <property type="entry name" value="P-loop containing nucleotide triphosphate hydrolases"/>
    <property type="match status" value="2"/>
</dbReference>
<protein>
    <recommendedName>
        <fullName evidence="16">DNA 5'-3' helicase FANCJ</fullName>
    </recommendedName>
</protein>
<dbReference type="GO" id="GO:0005634">
    <property type="term" value="C:nucleus"/>
    <property type="evidence" value="ECO:0000318"/>
    <property type="project" value="GO_Central"/>
</dbReference>
<evidence type="ECO:0000313" key="19">
    <source>
        <dbReference type="EMBL" id="KMZ63391.1"/>
    </source>
</evidence>
<dbReference type="AlphaFoldDB" id="A0A0K9P2W6"/>
<dbReference type="OrthoDB" id="19182at2759"/>
<evidence type="ECO:0000259" key="18">
    <source>
        <dbReference type="PROSITE" id="PS51193"/>
    </source>
</evidence>
<comment type="subcellular location">
    <subcellularLocation>
        <location evidence="2">Nucleus</location>
    </subcellularLocation>
</comment>
<dbReference type="PANTHER" id="PTHR11472">
    <property type="entry name" value="DNA REPAIR DEAD HELICASE RAD3/XP-D SUBFAMILY MEMBER"/>
    <property type="match status" value="1"/>
</dbReference>
<name>A0A0K9P2W6_ZOSMR</name>
<dbReference type="InterPro" id="IPR006555">
    <property type="entry name" value="ATP-dep_Helicase_C"/>
</dbReference>
<keyword evidence="20" id="KW-1185">Reference proteome</keyword>
<keyword evidence="4" id="KW-0004">4Fe-4S</keyword>
<evidence type="ECO:0000256" key="15">
    <source>
        <dbReference type="ARBA" id="ARBA00023242"/>
    </source>
</evidence>
<evidence type="ECO:0000256" key="8">
    <source>
        <dbReference type="ARBA" id="ARBA00022801"/>
    </source>
</evidence>
<evidence type="ECO:0000256" key="6">
    <source>
        <dbReference type="ARBA" id="ARBA00022741"/>
    </source>
</evidence>
<keyword evidence="11" id="KW-0408">Iron</keyword>
<keyword evidence="14" id="KW-0413">Isomerase</keyword>
<keyword evidence="5" id="KW-0479">Metal-binding</keyword>
<dbReference type="SUPFAM" id="SSF52540">
    <property type="entry name" value="P-loop containing nucleoside triphosphate hydrolases"/>
    <property type="match status" value="1"/>
</dbReference>
<evidence type="ECO:0000256" key="7">
    <source>
        <dbReference type="ARBA" id="ARBA00022763"/>
    </source>
</evidence>
<dbReference type="GO" id="GO:1990918">
    <property type="term" value="P:double-strand break repair involved in meiotic recombination"/>
    <property type="evidence" value="ECO:0000318"/>
    <property type="project" value="GO_Central"/>
</dbReference>
<keyword evidence="15" id="KW-0539">Nucleus</keyword>
<dbReference type="SMART" id="SM00491">
    <property type="entry name" value="HELICc2"/>
    <property type="match status" value="1"/>
</dbReference>
<dbReference type="GO" id="GO:0046872">
    <property type="term" value="F:metal ion binding"/>
    <property type="evidence" value="ECO:0007669"/>
    <property type="project" value="UniProtKB-KW"/>
</dbReference>
<dbReference type="InterPro" id="IPR014013">
    <property type="entry name" value="Helic_SF1/SF2_ATP-bd_DinG/Rad3"/>
</dbReference>
<evidence type="ECO:0000256" key="1">
    <source>
        <dbReference type="ARBA" id="ARBA00001966"/>
    </source>
</evidence>
<accession>A0A0K9P2W6</accession>
<dbReference type="OMA" id="FSNDNAR"/>
<keyword evidence="8" id="KW-0378">Hydrolase</keyword>
<feature type="domain" description="Helicase ATP-binding" evidence="18">
    <location>
        <begin position="25"/>
        <end position="331"/>
    </location>
</feature>
<comment type="cofactor">
    <cofactor evidence="1">
        <name>[4Fe-4S] cluster</name>
        <dbReference type="ChEBI" id="CHEBI:49883"/>
    </cofactor>
</comment>
<evidence type="ECO:0000313" key="20">
    <source>
        <dbReference type="Proteomes" id="UP000036987"/>
    </source>
</evidence>
<dbReference type="GO" id="GO:0005524">
    <property type="term" value="F:ATP binding"/>
    <property type="evidence" value="ECO:0007669"/>
    <property type="project" value="UniProtKB-KW"/>
</dbReference>
<comment type="caution">
    <text evidence="19">The sequence shown here is derived from an EMBL/GenBank/DDBJ whole genome shotgun (WGS) entry which is preliminary data.</text>
</comment>
<feature type="region of interest" description="Disordered" evidence="17">
    <location>
        <begin position="1"/>
        <end position="21"/>
    </location>
</feature>
<feature type="compositionally biased region" description="Polar residues" evidence="17">
    <location>
        <begin position="1"/>
        <end position="19"/>
    </location>
</feature>
<proteinExistence type="inferred from homology"/>
<reference evidence="20" key="1">
    <citation type="journal article" date="2016" name="Nature">
        <title>The genome of the seagrass Zostera marina reveals angiosperm adaptation to the sea.</title>
        <authorList>
            <person name="Olsen J.L."/>
            <person name="Rouze P."/>
            <person name="Verhelst B."/>
            <person name="Lin Y.-C."/>
            <person name="Bayer T."/>
            <person name="Collen J."/>
            <person name="Dattolo E."/>
            <person name="De Paoli E."/>
            <person name="Dittami S."/>
            <person name="Maumus F."/>
            <person name="Michel G."/>
            <person name="Kersting A."/>
            <person name="Lauritano C."/>
            <person name="Lohaus R."/>
            <person name="Toepel M."/>
            <person name="Tonon T."/>
            <person name="Vanneste K."/>
            <person name="Amirebrahimi M."/>
            <person name="Brakel J."/>
            <person name="Bostroem C."/>
            <person name="Chovatia M."/>
            <person name="Grimwood J."/>
            <person name="Jenkins J.W."/>
            <person name="Jueterbock A."/>
            <person name="Mraz A."/>
            <person name="Stam W.T."/>
            <person name="Tice H."/>
            <person name="Bornberg-Bauer E."/>
            <person name="Green P.J."/>
            <person name="Pearson G.A."/>
            <person name="Procaccini G."/>
            <person name="Duarte C.M."/>
            <person name="Schmutz J."/>
            <person name="Reusch T.B.H."/>
            <person name="Van de Peer Y."/>
        </authorList>
    </citation>
    <scope>NUCLEOTIDE SEQUENCE [LARGE SCALE GENOMIC DNA]</scope>
    <source>
        <strain evidence="20">cv. Finnish</strain>
    </source>
</reference>
<dbReference type="PROSITE" id="PS51193">
    <property type="entry name" value="HELICASE_ATP_BIND_2"/>
    <property type="match status" value="1"/>
</dbReference>
<keyword evidence="12" id="KW-0411">Iron-sulfur</keyword>
<dbReference type="FunFam" id="3.40.50.300:FF:000731">
    <property type="entry name" value="Fanconi anemia group J protein homolog"/>
    <property type="match status" value="1"/>
</dbReference>
<dbReference type="InterPro" id="IPR006554">
    <property type="entry name" value="Helicase-like_DEXD_c2"/>
</dbReference>
<keyword evidence="6" id="KW-0547">Nucleotide-binding</keyword>
<dbReference type="STRING" id="29655.A0A0K9P2W6"/>
<evidence type="ECO:0000256" key="11">
    <source>
        <dbReference type="ARBA" id="ARBA00023004"/>
    </source>
</evidence>
<keyword evidence="7" id="KW-0227">DNA damage</keyword>
<keyword evidence="13" id="KW-0234">DNA repair</keyword>
<dbReference type="CDD" id="cd18788">
    <property type="entry name" value="SF2_C_XPD"/>
    <property type="match status" value="1"/>
</dbReference>
<sequence length="1133" mass="126482">MKRSNLLSVTPNPNPNNGDSGYKIGGITVEFPYKPYGSQLAFMGRVISTLDRAKQQGHSHALLESPTGTGKTLSLLCSALAWQKNYASKAATGTALSDADPLIHGGGFIPEPGDSRSSEKYVKGTSARAQRKIIRPTIYYATRTHSQISQVIREYRKTSYRVPMAILASRRHYCTNKNVCSSDNIDEECKLLLNDDGRGCPEFKNAQKLRNHSSFQKGGCYEAHDIEDLVKVGRSAKGCSYFAAQTMAAEADLVFCPYSYVINPVIRRGMDIDIKGSILILDEAHNIEDIARDAGSFDVEKEILVALEADLEHLSRDHSIGETYQPLHQIIRGIINWIEDWFNNLSEDSKKFGDCTCWTGDKALKELQESYISQQNFPILKELASKAIKAAADAESSDDCLSGISALTLEGLFSSLTFLLASNGQNASDYQLALQFKKNTGDKWVVSLSLWCLNPGVIFKEIADIVSSVILTSGTLSPMGSFASELGVQFETCLESPHVIDVKSQLWAGVVSKSPGNQQLNASYKTCGRPFMDALGETLEEMFKVIPGGVLIFFPSYKLLNMVKTRWNDTKKWDKLNDQKILFVEPRGKEDKLETVLKSYYGSVHGNNTLSSKKIKKGQKRVVNQLSTEPFKNQEGAAFLAVFRGKVSEGIDFSDDHARAVIVVGIPFPNINDIQVIKKKNYNDSYRKSKNLLSGSEWYCHQAFRALNQAAGRCIRHRLDYGAIILIDERFNDDRNLAHISRWIRKSIKRYDTFDTSLKDLKTFFSGKVSIQQEECKKLMPTVLQKCNRDQIDWKITELCTKNISDNQNYDLPAKGLACDNVFAPSSISQYTYDAKLSCSQQRCSNRYLASSNESSDQCLLPEVKDTLETIDSNSTTIQVSMQFKGEEPTPVISSIINSSETFDEGTLTLLAVTPERKESTCISNSEQGTCFSVNSHQNKQKKMNGMDTHNIASMCCIDSHSCFLDLQNHQRNKACFNDPSSEFEHSKFLYTSQSDKKIPICCKICINPLGLSEDNYLVICSLASSSKVYLNYILEYGPMSNCSPETLSLTKCTDIPVFIADRTSINQKLFKSIVDNVTQQHGIWSELDGCVFNVIFCPFCIDNNNITYLGVHILATDELNACYLNKVMINNP</sequence>
<evidence type="ECO:0000256" key="2">
    <source>
        <dbReference type="ARBA" id="ARBA00004123"/>
    </source>
</evidence>
<dbReference type="InterPro" id="IPR027417">
    <property type="entry name" value="P-loop_NTPase"/>
</dbReference>
<dbReference type="GO" id="GO:0006289">
    <property type="term" value="P:nucleotide-excision repair"/>
    <property type="evidence" value="ECO:0000318"/>
    <property type="project" value="GO_Central"/>
</dbReference>
<evidence type="ECO:0000256" key="17">
    <source>
        <dbReference type="SAM" id="MobiDB-lite"/>
    </source>
</evidence>
<evidence type="ECO:0000256" key="4">
    <source>
        <dbReference type="ARBA" id="ARBA00022485"/>
    </source>
</evidence>
<dbReference type="GO" id="GO:0051539">
    <property type="term" value="F:4 iron, 4 sulfur cluster binding"/>
    <property type="evidence" value="ECO:0007669"/>
    <property type="project" value="UniProtKB-KW"/>
</dbReference>
<evidence type="ECO:0000256" key="10">
    <source>
        <dbReference type="ARBA" id="ARBA00022840"/>
    </source>
</evidence>
<dbReference type="SMART" id="SM00488">
    <property type="entry name" value="DEXDc2"/>
    <property type="match status" value="1"/>
</dbReference>
<dbReference type="GO" id="GO:0016818">
    <property type="term" value="F:hydrolase activity, acting on acid anhydrides, in phosphorus-containing anhydrides"/>
    <property type="evidence" value="ECO:0007669"/>
    <property type="project" value="InterPro"/>
</dbReference>